<keyword evidence="1" id="KW-0805">Transcription regulation</keyword>
<dbReference type="EMBL" id="JAAYYV010000291">
    <property type="protein sequence ID" value="NLF54878.1"/>
    <property type="molecule type" value="Genomic_DNA"/>
</dbReference>
<dbReference type="InterPro" id="IPR050397">
    <property type="entry name" value="Env_Response_Regulators"/>
</dbReference>
<dbReference type="GO" id="GO:0005829">
    <property type="term" value="C:cytosol"/>
    <property type="evidence" value="ECO:0007669"/>
    <property type="project" value="TreeGrafter"/>
</dbReference>
<dbReference type="InterPro" id="IPR012318">
    <property type="entry name" value="HTH_CRP"/>
</dbReference>
<dbReference type="GO" id="GO:0003677">
    <property type="term" value="F:DNA binding"/>
    <property type="evidence" value="ECO:0007669"/>
    <property type="project" value="UniProtKB-KW"/>
</dbReference>
<dbReference type="Gene3D" id="1.10.10.10">
    <property type="entry name" value="Winged helix-like DNA-binding domain superfamily/Winged helix DNA-binding domain"/>
    <property type="match status" value="1"/>
</dbReference>
<dbReference type="PROSITE" id="PS51063">
    <property type="entry name" value="HTH_CRP_2"/>
    <property type="match status" value="1"/>
</dbReference>
<feature type="domain" description="Cyclic nucleotide-binding" evidence="4">
    <location>
        <begin position="17"/>
        <end position="137"/>
    </location>
</feature>
<evidence type="ECO:0000259" key="4">
    <source>
        <dbReference type="PROSITE" id="PS50042"/>
    </source>
</evidence>
<dbReference type="InterPro" id="IPR014710">
    <property type="entry name" value="RmlC-like_jellyroll"/>
</dbReference>
<keyword evidence="2" id="KW-0238">DNA-binding</keyword>
<feature type="domain" description="HTH crp-type" evidence="5">
    <location>
        <begin position="151"/>
        <end position="219"/>
    </location>
</feature>
<evidence type="ECO:0000256" key="2">
    <source>
        <dbReference type="ARBA" id="ARBA00023125"/>
    </source>
</evidence>
<dbReference type="SUPFAM" id="SSF46785">
    <property type="entry name" value="Winged helix' DNA-binding domain"/>
    <property type="match status" value="1"/>
</dbReference>
<accession>A0A7X7LX56</accession>
<dbReference type="InterPro" id="IPR036390">
    <property type="entry name" value="WH_DNA-bd_sf"/>
</dbReference>
<evidence type="ECO:0000256" key="3">
    <source>
        <dbReference type="ARBA" id="ARBA00023163"/>
    </source>
</evidence>
<evidence type="ECO:0000313" key="7">
    <source>
        <dbReference type="Proteomes" id="UP000536534"/>
    </source>
</evidence>
<evidence type="ECO:0000256" key="1">
    <source>
        <dbReference type="ARBA" id="ARBA00023015"/>
    </source>
</evidence>
<dbReference type="InterPro" id="IPR018490">
    <property type="entry name" value="cNMP-bd_dom_sf"/>
</dbReference>
<name>A0A7X7LX56_9RHOO</name>
<dbReference type="SUPFAM" id="SSF51206">
    <property type="entry name" value="cAMP-binding domain-like"/>
    <property type="match status" value="1"/>
</dbReference>
<dbReference type="SMART" id="SM00100">
    <property type="entry name" value="cNMP"/>
    <property type="match status" value="1"/>
</dbReference>
<dbReference type="OrthoDB" id="9777588at2"/>
<dbReference type="GO" id="GO:0003700">
    <property type="term" value="F:DNA-binding transcription factor activity"/>
    <property type="evidence" value="ECO:0007669"/>
    <property type="project" value="TreeGrafter"/>
</dbReference>
<keyword evidence="3" id="KW-0804">Transcription</keyword>
<dbReference type="InterPro" id="IPR036388">
    <property type="entry name" value="WH-like_DNA-bd_sf"/>
</dbReference>
<dbReference type="CDD" id="cd00038">
    <property type="entry name" value="CAP_ED"/>
    <property type="match status" value="1"/>
</dbReference>
<dbReference type="SMART" id="SM00419">
    <property type="entry name" value="HTH_CRP"/>
    <property type="match status" value="1"/>
</dbReference>
<dbReference type="Proteomes" id="UP000536534">
    <property type="component" value="Unassembled WGS sequence"/>
</dbReference>
<dbReference type="RefSeq" id="WP_068806580.1">
    <property type="nucleotide sequence ID" value="NZ_MBFM01000003.1"/>
</dbReference>
<gene>
    <name evidence="6" type="ORF">GX576_10890</name>
</gene>
<proteinExistence type="predicted"/>
<organism evidence="6 7">
    <name type="scientific">Thauera phenolivorans</name>
    <dbReference type="NCBI Taxonomy" id="1792543"/>
    <lineage>
        <taxon>Bacteria</taxon>
        <taxon>Pseudomonadati</taxon>
        <taxon>Pseudomonadota</taxon>
        <taxon>Betaproteobacteria</taxon>
        <taxon>Rhodocyclales</taxon>
        <taxon>Zoogloeaceae</taxon>
        <taxon>Thauera</taxon>
    </lineage>
</organism>
<dbReference type="PANTHER" id="PTHR24567:SF74">
    <property type="entry name" value="HTH-TYPE TRANSCRIPTIONAL REGULATOR ARCR"/>
    <property type="match status" value="1"/>
</dbReference>
<evidence type="ECO:0000313" key="6">
    <source>
        <dbReference type="EMBL" id="NLF54878.1"/>
    </source>
</evidence>
<dbReference type="PROSITE" id="PS50042">
    <property type="entry name" value="CNMP_BINDING_3"/>
    <property type="match status" value="1"/>
</dbReference>
<evidence type="ECO:0000259" key="5">
    <source>
        <dbReference type="PROSITE" id="PS51063"/>
    </source>
</evidence>
<dbReference type="AlphaFoldDB" id="A0A7X7LX56"/>
<dbReference type="Pfam" id="PF13545">
    <property type="entry name" value="HTH_Crp_2"/>
    <property type="match status" value="1"/>
</dbReference>
<dbReference type="Gene3D" id="2.60.120.10">
    <property type="entry name" value="Jelly Rolls"/>
    <property type="match status" value="1"/>
</dbReference>
<sequence length="226" mass="25152">MPAHNADIPSLVRRIPLFGELTDSDIERVTRYARERVLARGEVLFQRGDHPHGFYFVISGQIKLAFSSPQGTEKVVEIIGPMQSFGEAVLFLEHPYPVFAEALAETRLLHIGQAVVTELIEQDPSFSKKLLAGMAIRLHGLIQDVETYSLRSSTQRVIGYLLQQAEGDAPCDIALPTSKQVIASRLNLSPETLSRIFHDLSESGLITVHGKRITLHDPLRLSRHQG</sequence>
<dbReference type="Pfam" id="PF00027">
    <property type="entry name" value="cNMP_binding"/>
    <property type="match status" value="1"/>
</dbReference>
<protein>
    <submittedName>
        <fullName evidence="6">Crp/Fnr family transcriptional regulator</fullName>
    </submittedName>
</protein>
<reference evidence="6 7" key="1">
    <citation type="journal article" date="2020" name="Biotechnol. Biofuels">
        <title>New insights from the biogas microbiome by comprehensive genome-resolved metagenomics of nearly 1600 species originating from multiple anaerobic digesters.</title>
        <authorList>
            <person name="Campanaro S."/>
            <person name="Treu L."/>
            <person name="Rodriguez-R L.M."/>
            <person name="Kovalovszki A."/>
            <person name="Ziels R.M."/>
            <person name="Maus I."/>
            <person name="Zhu X."/>
            <person name="Kougias P.G."/>
            <person name="Basile A."/>
            <person name="Luo G."/>
            <person name="Schluter A."/>
            <person name="Konstantinidis K.T."/>
            <person name="Angelidaki I."/>
        </authorList>
    </citation>
    <scope>NUCLEOTIDE SEQUENCE [LARGE SCALE GENOMIC DNA]</scope>
    <source>
        <strain evidence="6">AS06rmzACSIP_256</strain>
    </source>
</reference>
<dbReference type="PANTHER" id="PTHR24567">
    <property type="entry name" value="CRP FAMILY TRANSCRIPTIONAL REGULATORY PROTEIN"/>
    <property type="match status" value="1"/>
</dbReference>
<dbReference type="InterPro" id="IPR000595">
    <property type="entry name" value="cNMP-bd_dom"/>
</dbReference>
<comment type="caution">
    <text evidence="6">The sequence shown here is derived from an EMBL/GenBank/DDBJ whole genome shotgun (WGS) entry which is preliminary data.</text>
</comment>